<gene>
    <name evidence="3" type="ORF">CLOHIR_00833</name>
</gene>
<dbReference type="Pfam" id="PF13785">
    <property type="entry name" value="DUF4178"/>
    <property type="match status" value="1"/>
</dbReference>
<evidence type="ECO:0000313" key="4">
    <source>
        <dbReference type="Proteomes" id="UP000003178"/>
    </source>
</evidence>
<protein>
    <recommendedName>
        <fullName evidence="2">DUF4178 domain-containing protein</fullName>
    </recommendedName>
</protein>
<keyword evidence="1" id="KW-1133">Transmembrane helix</keyword>
<evidence type="ECO:0000256" key="1">
    <source>
        <dbReference type="SAM" id="Phobius"/>
    </source>
</evidence>
<sequence>MHNVEYNVGQFLKVDEVIYEVLGKIQFRNYSDNCTWFEYRLLERFGPGERWLSIDDKYREYSISWTAGELSLDGYHQVDKGIREVVSVSGDVDVVVGDSASFCEYEDRTEENIISVEQWDDIKEFSRGYYLDKNEICFANTSDASNFSTNSYNPSASSRNGKKRINPFFVIGIAMLLVFAIGFIGNMVGGKSIAKFLKKSNQFTYVTSITGNDGEKADVYESSLSKEDTVMTIIESVDGNVLDVEEDKTPGSESIAILTEDEYCMVYISVSNEVLVQISNRKYAYTSDKEPYHSSAHTHSYYRRYYYSAAYLGDARRYRRHHSPYENYNGERLDTDMFDQYDSYSDSIKRNSVNSRTSSGGGLSSGK</sequence>
<dbReference type="AlphaFoldDB" id="B6FY82"/>
<keyword evidence="1" id="KW-0812">Transmembrane</keyword>
<name>B6FY82_PEPHT</name>
<dbReference type="eggNOG" id="ENOG5033GKJ">
    <property type="taxonomic scope" value="Bacteria"/>
</dbReference>
<feature type="transmembrane region" description="Helical" evidence="1">
    <location>
        <begin position="168"/>
        <end position="189"/>
    </location>
</feature>
<reference evidence="3 4" key="1">
    <citation type="submission" date="2008-09" db="EMBL/GenBank/DDBJ databases">
        <authorList>
            <person name="Fulton L."/>
            <person name="Clifton S."/>
            <person name="Fulton B."/>
            <person name="Xu J."/>
            <person name="Minx P."/>
            <person name="Pepin K.H."/>
            <person name="Johnson M."/>
            <person name="Thiruvilangam P."/>
            <person name="Bhonagiri V."/>
            <person name="Nash W.E."/>
            <person name="Mardis E.R."/>
            <person name="Wilson R.K."/>
        </authorList>
    </citation>
    <scope>NUCLEOTIDE SEQUENCE [LARGE SCALE GENOMIC DNA]</scope>
    <source>
        <strain evidence="3 4">DSM 13275</strain>
    </source>
</reference>
<keyword evidence="4" id="KW-1185">Reference proteome</keyword>
<feature type="domain" description="DUF4178" evidence="2">
    <location>
        <begin position="8"/>
        <end position="132"/>
    </location>
</feature>
<accession>B6FY82</accession>
<comment type="caution">
    <text evidence="3">The sequence shown here is derived from an EMBL/GenBank/DDBJ whole genome shotgun (WGS) entry which is preliminary data.</text>
</comment>
<keyword evidence="1" id="KW-0472">Membrane</keyword>
<dbReference type="Proteomes" id="UP000003178">
    <property type="component" value="Unassembled WGS sequence"/>
</dbReference>
<dbReference type="EMBL" id="ABWP01000032">
    <property type="protein sequence ID" value="EEA85528.1"/>
    <property type="molecule type" value="Genomic_DNA"/>
</dbReference>
<evidence type="ECO:0000313" key="3">
    <source>
        <dbReference type="EMBL" id="EEA85528.1"/>
    </source>
</evidence>
<evidence type="ECO:0000259" key="2">
    <source>
        <dbReference type="Pfam" id="PF13785"/>
    </source>
</evidence>
<reference evidence="3 4" key="2">
    <citation type="submission" date="2008-10" db="EMBL/GenBank/DDBJ databases">
        <title>Draft genome sequence of Clostridium hiranonis (DSM 13275).</title>
        <authorList>
            <person name="Sudarsanam P."/>
            <person name="Ley R."/>
            <person name="Guruge J."/>
            <person name="Turnbaugh P.J."/>
            <person name="Mahowald M."/>
            <person name="Liep D."/>
            <person name="Gordon J."/>
        </authorList>
    </citation>
    <scope>NUCLEOTIDE SEQUENCE [LARGE SCALE GENOMIC DNA]</scope>
    <source>
        <strain evidence="3 4">DSM 13275</strain>
    </source>
</reference>
<dbReference type="InterPro" id="IPR025235">
    <property type="entry name" value="DUF4178"/>
</dbReference>
<proteinExistence type="predicted"/>
<dbReference type="HOGENOM" id="CLU_749455_0_0_9"/>
<dbReference type="STRING" id="500633.CLOHIR_00833"/>
<organism evidence="3 4">
    <name type="scientific">Peptacetobacter hiranonis (strain DSM 13275 / JCM 10541 / KCTC 15199 / TO-931)</name>
    <name type="common">Clostridium hiranonis</name>
    <dbReference type="NCBI Taxonomy" id="500633"/>
    <lineage>
        <taxon>Bacteria</taxon>
        <taxon>Bacillati</taxon>
        <taxon>Bacillota</taxon>
        <taxon>Clostridia</taxon>
        <taxon>Peptostreptococcales</taxon>
        <taxon>Peptostreptococcaceae</taxon>
        <taxon>Peptacetobacter</taxon>
    </lineage>
</organism>